<organism evidence="2">
    <name type="scientific">Arion vulgaris</name>
    <dbReference type="NCBI Taxonomy" id="1028688"/>
    <lineage>
        <taxon>Eukaryota</taxon>
        <taxon>Metazoa</taxon>
        <taxon>Spiralia</taxon>
        <taxon>Lophotrochozoa</taxon>
        <taxon>Mollusca</taxon>
        <taxon>Gastropoda</taxon>
        <taxon>Heterobranchia</taxon>
        <taxon>Euthyneura</taxon>
        <taxon>Panpulmonata</taxon>
        <taxon>Eupulmonata</taxon>
        <taxon>Stylommatophora</taxon>
        <taxon>Helicina</taxon>
        <taxon>Arionoidea</taxon>
        <taxon>Arionidae</taxon>
        <taxon>Arion</taxon>
    </lineage>
</organism>
<feature type="non-terminal residue" evidence="2">
    <location>
        <position position="113"/>
    </location>
</feature>
<dbReference type="EMBL" id="HACG01013389">
    <property type="protein sequence ID" value="CEK60254.1"/>
    <property type="molecule type" value="Transcribed_RNA"/>
</dbReference>
<evidence type="ECO:0000313" key="2">
    <source>
        <dbReference type="EMBL" id="CEK60254.1"/>
    </source>
</evidence>
<feature type="non-terminal residue" evidence="2">
    <location>
        <position position="1"/>
    </location>
</feature>
<dbReference type="AlphaFoldDB" id="A0A0B6YV94"/>
<feature type="compositionally biased region" description="Polar residues" evidence="1">
    <location>
        <begin position="90"/>
        <end position="102"/>
    </location>
</feature>
<gene>
    <name evidence="2" type="primary">ORF38873</name>
</gene>
<sequence>ECSQLEQNSANILEGNSRCYRSRSQLSRKHKDGHMYRQSRCPYKIPNRFCKSLPESEFGLDNFNSQTSSFEIPASSSPLSEPGVDELGNGQRSLKSKSNTASPLKPSLEVRLT</sequence>
<proteinExistence type="predicted"/>
<accession>A0A0B6YV94</accession>
<protein>
    <submittedName>
        <fullName evidence="2">Uncharacterized protein</fullName>
    </submittedName>
</protein>
<evidence type="ECO:0000256" key="1">
    <source>
        <dbReference type="SAM" id="MobiDB-lite"/>
    </source>
</evidence>
<name>A0A0B6YV94_9EUPU</name>
<reference evidence="2" key="1">
    <citation type="submission" date="2014-12" db="EMBL/GenBank/DDBJ databases">
        <title>Insight into the proteome of Arion vulgaris.</title>
        <authorList>
            <person name="Aradska J."/>
            <person name="Bulat T."/>
            <person name="Smidak R."/>
            <person name="Sarate P."/>
            <person name="Gangsoo J."/>
            <person name="Sialana F."/>
            <person name="Bilban M."/>
            <person name="Lubec G."/>
        </authorList>
    </citation>
    <scope>NUCLEOTIDE SEQUENCE</scope>
    <source>
        <tissue evidence="2">Skin</tissue>
    </source>
</reference>
<feature type="compositionally biased region" description="Polar residues" evidence="1">
    <location>
        <begin position="69"/>
        <end position="79"/>
    </location>
</feature>
<feature type="region of interest" description="Disordered" evidence="1">
    <location>
        <begin position="69"/>
        <end position="113"/>
    </location>
</feature>